<protein>
    <submittedName>
        <fullName evidence="3">ISXO2-like transposase domain-containing protein</fullName>
    </submittedName>
</protein>
<dbReference type="AlphaFoldDB" id="A0A915P1R0"/>
<organism evidence="2 3">
    <name type="scientific">Meloidogyne floridensis</name>
    <dbReference type="NCBI Taxonomy" id="298350"/>
    <lineage>
        <taxon>Eukaryota</taxon>
        <taxon>Metazoa</taxon>
        <taxon>Ecdysozoa</taxon>
        <taxon>Nematoda</taxon>
        <taxon>Chromadorea</taxon>
        <taxon>Rhabditida</taxon>
        <taxon>Tylenchina</taxon>
        <taxon>Tylenchomorpha</taxon>
        <taxon>Tylenchoidea</taxon>
        <taxon>Meloidogynidae</taxon>
        <taxon>Meloidogyninae</taxon>
        <taxon>Meloidogyne</taxon>
    </lineage>
</organism>
<evidence type="ECO:0000313" key="3">
    <source>
        <dbReference type="WBParaSite" id="scf7180000422030.g8141"/>
    </source>
</evidence>
<accession>A0A915P1R0</accession>
<dbReference type="InterPro" id="IPR024445">
    <property type="entry name" value="Tnp_ISXO2-like"/>
</dbReference>
<sequence length="163" mass="19219">MDSMEDGFAKRIQNAEKQKIMYFWSRRPVIHINQTELERETGVPVPSLIDWQNFLRDIAGEFCNQNDRMIGGEGVEVEMDETCVSRRKYNKGRMVKHKQWLVGGVQRNSLGKKCFVEMVADRKRPTLEKIIRRRVKPGSIILTDQWKPYFSIEKMDEDIRIKA</sequence>
<feature type="domain" description="ISXO2-like transposase" evidence="1">
    <location>
        <begin position="69"/>
        <end position="162"/>
    </location>
</feature>
<dbReference type="PANTHER" id="PTHR47163">
    <property type="entry name" value="DDE_TNP_IS1595 DOMAIN-CONTAINING PROTEIN"/>
    <property type="match status" value="1"/>
</dbReference>
<dbReference type="InterPro" id="IPR053164">
    <property type="entry name" value="IS1016-like_transposase"/>
</dbReference>
<evidence type="ECO:0000313" key="2">
    <source>
        <dbReference type="Proteomes" id="UP000887560"/>
    </source>
</evidence>
<dbReference type="WBParaSite" id="scf7180000422030.g8141">
    <property type="protein sequence ID" value="scf7180000422030.g8141"/>
    <property type="gene ID" value="scf7180000422030.g8141"/>
</dbReference>
<reference evidence="3" key="1">
    <citation type="submission" date="2022-11" db="UniProtKB">
        <authorList>
            <consortium name="WormBaseParasite"/>
        </authorList>
    </citation>
    <scope>IDENTIFICATION</scope>
</reference>
<dbReference type="PANTHER" id="PTHR47163:SF2">
    <property type="entry name" value="SI:DKEY-17M8.2"/>
    <property type="match status" value="1"/>
</dbReference>
<dbReference type="SMART" id="SM01126">
    <property type="entry name" value="DDE_Tnp_IS1595"/>
    <property type="match status" value="1"/>
</dbReference>
<dbReference type="Pfam" id="PF12762">
    <property type="entry name" value="DDE_Tnp_IS1595"/>
    <property type="match status" value="1"/>
</dbReference>
<proteinExistence type="predicted"/>
<dbReference type="Proteomes" id="UP000887560">
    <property type="component" value="Unplaced"/>
</dbReference>
<keyword evidence="2" id="KW-1185">Reference proteome</keyword>
<evidence type="ECO:0000259" key="1">
    <source>
        <dbReference type="SMART" id="SM01126"/>
    </source>
</evidence>
<name>A0A915P1R0_9BILA</name>